<dbReference type="CDD" id="cd02901">
    <property type="entry name" value="Macro_Poa1p-like"/>
    <property type="match status" value="1"/>
</dbReference>
<name>A0AAD9J8X6_9ANNE</name>
<dbReference type="SMART" id="SM00506">
    <property type="entry name" value="A1pp"/>
    <property type="match status" value="1"/>
</dbReference>
<dbReference type="InterPro" id="IPR002589">
    <property type="entry name" value="Macro_dom"/>
</dbReference>
<evidence type="ECO:0000313" key="3">
    <source>
        <dbReference type="Proteomes" id="UP001208570"/>
    </source>
</evidence>
<gene>
    <name evidence="2" type="ORF">LSH36_513g00008</name>
</gene>
<proteinExistence type="predicted"/>
<dbReference type="InterPro" id="IPR043472">
    <property type="entry name" value="Macro_dom-like"/>
</dbReference>
<dbReference type="EMBL" id="JAODUP010000513">
    <property type="protein sequence ID" value="KAK2148131.1"/>
    <property type="molecule type" value="Genomic_DNA"/>
</dbReference>
<dbReference type="GO" id="GO:0140291">
    <property type="term" value="P:peptidyl-glutamate ADP-deribosylation"/>
    <property type="evidence" value="ECO:0007669"/>
    <property type="project" value="TreeGrafter"/>
</dbReference>
<dbReference type="Proteomes" id="UP001208570">
    <property type="component" value="Unassembled WGS sequence"/>
</dbReference>
<organism evidence="2 3">
    <name type="scientific">Paralvinella palmiformis</name>
    <dbReference type="NCBI Taxonomy" id="53620"/>
    <lineage>
        <taxon>Eukaryota</taxon>
        <taxon>Metazoa</taxon>
        <taxon>Spiralia</taxon>
        <taxon>Lophotrochozoa</taxon>
        <taxon>Annelida</taxon>
        <taxon>Polychaeta</taxon>
        <taxon>Sedentaria</taxon>
        <taxon>Canalipalpata</taxon>
        <taxon>Terebellida</taxon>
        <taxon>Terebelliformia</taxon>
        <taxon>Alvinellidae</taxon>
        <taxon>Paralvinella</taxon>
    </lineage>
</organism>
<evidence type="ECO:0000259" key="1">
    <source>
        <dbReference type="PROSITE" id="PS51154"/>
    </source>
</evidence>
<dbReference type="SUPFAM" id="SSF52949">
    <property type="entry name" value="Macro domain-like"/>
    <property type="match status" value="1"/>
</dbReference>
<comment type="caution">
    <text evidence="2">The sequence shown here is derived from an EMBL/GenBank/DDBJ whole genome shotgun (WGS) entry which is preliminary data.</text>
</comment>
<dbReference type="Pfam" id="PF01661">
    <property type="entry name" value="Macro"/>
    <property type="match status" value="1"/>
</dbReference>
<dbReference type="PANTHER" id="PTHR12521:SF0">
    <property type="entry name" value="ADP-RIBOSE GLYCOHYDROLASE OARD1"/>
    <property type="match status" value="1"/>
</dbReference>
<evidence type="ECO:0000313" key="2">
    <source>
        <dbReference type="EMBL" id="KAK2148131.1"/>
    </source>
</evidence>
<dbReference type="PANTHER" id="PTHR12521">
    <property type="entry name" value="PROTEIN C6ORF130"/>
    <property type="match status" value="1"/>
</dbReference>
<reference evidence="2" key="1">
    <citation type="journal article" date="2023" name="Mol. Biol. Evol.">
        <title>Third-Generation Sequencing Reveals the Adaptive Role of the Epigenome in Three Deep-Sea Polychaetes.</title>
        <authorList>
            <person name="Perez M."/>
            <person name="Aroh O."/>
            <person name="Sun Y."/>
            <person name="Lan Y."/>
            <person name="Juniper S.K."/>
            <person name="Young C.R."/>
            <person name="Angers B."/>
            <person name="Qian P.Y."/>
        </authorList>
    </citation>
    <scope>NUCLEOTIDE SEQUENCE</scope>
    <source>
        <strain evidence="2">P08H-3</strain>
    </source>
</reference>
<accession>A0AAD9J8X6</accession>
<dbReference type="InterPro" id="IPR050892">
    <property type="entry name" value="ADP-ribose_metab_enzymes"/>
</dbReference>
<dbReference type="AlphaFoldDB" id="A0AAD9J8X6"/>
<dbReference type="PROSITE" id="PS51154">
    <property type="entry name" value="MACRO"/>
    <property type="match status" value="1"/>
</dbReference>
<keyword evidence="3" id="KW-1185">Reference proteome</keyword>
<dbReference type="Gene3D" id="3.40.220.10">
    <property type="entry name" value="Leucine Aminopeptidase, subunit E, domain 1"/>
    <property type="match status" value="1"/>
</dbReference>
<protein>
    <recommendedName>
        <fullName evidence="1">Macro domain-containing protein</fullName>
    </recommendedName>
</protein>
<feature type="domain" description="Macro" evidence="1">
    <location>
        <begin position="117"/>
        <end position="268"/>
    </location>
</feature>
<sequence>MWNVHQVTLHGKQRRSNLCKAWNCPIEHLMGFSILKVDSAQVSTALLNASCGEFPRRCVKHVYMRLQLHQLCVDRSEGVKTIEVFLLGAGHNIRWKPHTNQPEDIASGTGCHTATDDTCSTDSDIKRFHYQEKKGDLFSCDPNVSLAHCVSVDMAMGKGIAVHFKKKFGGVNELKKQAKKVGEVAILKRDGRFVYYLVTKPRYFHKPTYDTLRSSLLSMKEHCAQNAVSDVAMPMIGCGLDRLEWKRVSQMLKDIFRDLNMTITVYYL</sequence>